<gene>
    <name evidence="1" type="ORF">PHJA_002720300</name>
</gene>
<keyword evidence="2" id="KW-1185">Reference proteome</keyword>
<evidence type="ECO:0000313" key="2">
    <source>
        <dbReference type="Proteomes" id="UP000653305"/>
    </source>
</evidence>
<protein>
    <submittedName>
        <fullName evidence="1">Uncharacterized protein</fullName>
    </submittedName>
</protein>
<dbReference type="Proteomes" id="UP000653305">
    <property type="component" value="Unassembled WGS sequence"/>
</dbReference>
<dbReference type="AlphaFoldDB" id="A0A830DIB1"/>
<evidence type="ECO:0000313" key="1">
    <source>
        <dbReference type="EMBL" id="GFQ05762.1"/>
    </source>
</evidence>
<reference evidence="1" key="1">
    <citation type="submission" date="2020-07" db="EMBL/GenBank/DDBJ databases">
        <title>Ethylene signaling mediates host invasion by parasitic plants.</title>
        <authorList>
            <person name="Yoshida S."/>
        </authorList>
    </citation>
    <scope>NUCLEOTIDE SEQUENCE</scope>
    <source>
        <strain evidence="1">Okayama</strain>
    </source>
</reference>
<proteinExistence type="predicted"/>
<organism evidence="1 2">
    <name type="scientific">Phtheirospermum japonicum</name>
    <dbReference type="NCBI Taxonomy" id="374723"/>
    <lineage>
        <taxon>Eukaryota</taxon>
        <taxon>Viridiplantae</taxon>
        <taxon>Streptophyta</taxon>
        <taxon>Embryophyta</taxon>
        <taxon>Tracheophyta</taxon>
        <taxon>Spermatophyta</taxon>
        <taxon>Magnoliopsida</taxon>
        <taxon>eudicotyledons</taxon>
        <taxon>Gunneridae</taxon>
        <taxon>Pentapetalae</taxon>
        <taxon>asterids</taxon>
        <taxon>lamiids</taxon>
        <taxon>Lamiales</taxon>
        <taxon>Orobanchaceae</taxon>
        <taxon>Orobanchaceae incertae sedis</taxon>
        <taxon>Phtheirospermum</taxon>
    </lineage>
</organism>
<comment type="caution">
    <text evidence="1">The sequence shown here is derived from an EMBL/GenBank/DDBJ whole genome shotgun (WGS) entry which is preliminary data.</text>
</comment>
<dbReference type="EMBL" id="BMAC01001118">
    <property type="protein sequence ID" value="GFQ05762.1"/>
    <property type="molecule type" value="Genomic_DNA"/>
</dbReference>
<accession>A0A830DIB1</accession>
<name>A0A830DIB1_9LAMI</name>
<sequence length="100" mass="10978">MQHPPPDSDLPPLAAIKVRSSSPRFPPPTTPLHCVCPVVVVRYPDDKDSAGEIGEPVVSVASAAEDEEEPEYHDATDDRKAMNVMNYEFEIVPDHSGINR</sequence>